<proteinExistence type="predicted"/>
<keyword evidence="3" id="KW-1185">Reference proteome</keyword>
<reference evidence="2" key="1">
    <citation type="submission" date="2021-01" db="EMBL/GenBank/DDBJ databases">
        <title>Modified the classification status of verrucomicrobia.</title>
        <authorList>
            <person name="Feng X."/>
        </authorList>
    </citation>
    <scope>NUCLEOTIDE SEQUENCE</scope>
    <source>
        <strain evidence="2">KCTC 22201</strain>
    </source>
</reference>
<feature type="transmembrane region" description="Helical" evidence="1">
    <location>
        <begin position="16"/>
        <end position="35"/>
    </location>
</feature>
<evidence type="ECO:0000256" key="1">
    <source>
        <dbReference type="SAM" id="Phobius"/>
    </source>
</evidence>
<evidence type="ECO:0000313" key="2">
    <source>
        <dbReference type="EMBL" id="MBK1828728.1"/>
    </source>
</evidence>
<gene>
    <name evidence="2" type="ORF">JIN81_16965</name>
</gene>
<evidence type="ECO:0000313" key="3">
    <source>
        <dbReference type="Proteomes" id="UP000658278"/>
    </source>
</evidence>
<keyword evidence="1" id="KW-0812">Transmembrane</keyword>
<keyword evidence="1" id="KW-1133">Transmembrane helix</keyword>
<feature type="transmembrane region" description="Helical" evidence="1">
    <location>
        <begin position="100"/>
        <end position="119"/>
    </location>
</feature>
<organism evidence="2 3">
    <name type="scientific">Haloferula rosea</name>
    <dbReference type="NCBI Taxonomy" id="490093"/>
    <lineage>
        <taxon>Bacteria</taxon>
        <taxon>Pseudomonadati</taxon>
        <taxon>Verrucomicrobiota</taxon>
        <taxon>Verrucomicrobiia</taxon>
        <taxon>Verrucomicrobiales</taxon>
        <taxon>Verrucomicrobiaceae</taxon>
        <taxon>Haloferula</taxon>
    </lineage>
</organism>
<feature type="transmembrane region" description="Helical" evidence="1">
    <location>
        <begin position="47"/>
        <end position="68"/>
    </location>
</feature>
<feature type="transmembrane region" description="Helical" evidence="1">
    <location>
        <begin position="75"/>
        <end position="94"/>
    </location>
</feature>
<feature type="transmembrane region" description="Helical" evidence="1">
    <location>
        <begin position="139"/>
        <end position="162"/>
    </location>
</feature>
<protein>
    <submittedName>
        <fullName evidence="2">Uncharacterized protein</fullName>
    </submittedName>
</protein>
<sequence length="393" mass="43477">MSEPPPLPADRTRSRTVNLITSILFLLLATWTLVADLRFPVDMLLQSSASSVLLALFVSVWLFAAVITSAFPKRIVIAASILVTLRVGFGWPLNHLIGNTPAAQIISSLIFVLAAGYLFGSLKSWPGIAARPWFQLKHFFIMLAFWLIFGVVSLVPVGLGVLQGLDNFAGTYVDLSIKGVSLKERIFEKGDSRVRLTGMVHIADPSFYQTLAYRQSPPPSERHLVLTEGVSDRDEILPESFRTGQTYAKLAAKLGLEPQGSPRESSEAAAPIVPPGMTYLNADSDISDLPQKHQDLLVKLLTFIDEAELFEMFTMPDGVTALDVHDLFMVGLLKSRNDHLMAVMDQEMPGYDEVHIPWGAAHLPDIEERLLQRGYTMVEETDQPAIDFLKGFN</sequence>
<dbReference type="AlphaFoldDB" id="A0A934RDH2"/>
<name>A0A934RDH2_9BACT</name>
<dbReference type="EMBL" id="JAENII010000016">
    <property type="protein sequence ID" value="MBK1828728.1"/>
    <property type="molecule type" value="Genomic_DNA"/>
</dbReference>
<dbReference type="RefSeq" id="WP_200282718.1">
    <property type="nucleotide sequence ID" value="NZ_JAENII010000016.1"/>
</dbReference>
<dbReference type="Proteomes" id="UP000658278">
    <property type="component" value="Unassembled WGS sequence"/>
</dbReference>
<keyword evidence="1" id="KW-0472">Membrane</keyword>
<comment type="caution">
    <text evidence="2">The sequence shown here is derived from an EMBL/GenBank/DDBJ whole genome shotgun (WGS) entry which is preliminary data.</text>
</comment>
<accession>A0A934RDH2</accession>